<protein>
    <recommendedName>
        <fullName evidence="7">Vps41 beta-propeller domain-containing protein</fullName>
    </recommendedName>
</protein>
<dbReference type="Pfam" id="PF23411">
    <property type="entry name" value="Beta-prop_Vps41"/>
    <property type="match status" value="1"/>
</dbReference>
<feature type="repeat" description="CHCR" evidence="5">
    <location>
        <begin position="676"/>
        <end position="815"/>
    </location>
</feature>
<evidence type="ECO:0000259" key="7">
    <source>
        <dbReference type="Pfam" id="PF23411"/>
    </source>
</evidence>
<dbReference type="GO" id="GO:0006886">
    <property type="term" value="P:intracellular protein transport"/>
    <property type="evidence" value="ECO:0007669"/>
    <property type="project" value="UniProtKB-UniRule"/>
</dbReference>
<organism evidence="8 9">
    <name type="scientific">Heterodera schachtii</name>
    <name type="common">Sugarbeet cyst nematode worm</name>
    <name type="synonym">Tylenchus schachtii</name>
    <dbReference type="NCBI Taxonomy" id="97005"/>
    <lineage>
        <taxon>Eukaryota</taxon>
        <taxon>Metazoa</taxon>
        <taxon>Ecdysozoa</taxon>
        <taxon>Nematoda</taxon>
        <taxon>Chromadorea</taxon>
        <taxon>Rhabditida</taxon>
        <taxon>Tylenchina</taxon>
        <taxon>Tylenchomorpha</taxon>
        <taxon>Tylenchoidea</taxon>
        <taxon>Heteroderidae</taxon>
        <taxon>Heteroderinae</taxon>
        <taxon>Heterodera</taxon>
    </lineage>
</organism>
<dbReference type="GO" id="GO:0005764">
    <property type="term" value="C:lysosome"/>
    <property type="evidence" value="ECO:0007669"/>
    <property type="project" value="UniProtKB-SubCell"/>
</dbReference>
<feature type="compositionally biased region" description="Polar residues" evidence="6">
    <location>
        <begin position="1"/>
        <end position="11"/>
    </location>
</feature>
<keyword evidence="4" id="KW-0458">Lysosome</keyword>
<dbReference type="Gene3D" id="1.25.40.10">
    <property type="entry name" value="Tetratricopeptide repeat domain"/>
    <property type="match status" value="1"/>
</dbReference>
<evidence type="ECO:0000256" key="1">
    <source>
        <dbReference type="ARBA" id="ARBA00004371"/>
    </source>
</evidence>
<dbReference type="Proteomes" id="UP001620645">
    <property type="component" value="Unassembled WGS sequence"/>
</dbReference>
<dbReference type="InterPro" id="IPR011990">
    <property type="entry name" value="TPR-like_helical_dom_sf"/>
</dbReference>
<feature type="domain" description="Vps41 beta-propeller" evidence="7">
    <location>
        <begin position="34"/>
        <end position="301"/>
    </location>
</feature>
<dbReference type="InterPro" id="IPR036322">
    <property type="entry name" value="WD40_repeat_dom_sf"/>
</dbReference>
<evidence type="ECO:0000256" key="6">
    <source>
        <dbReference type="SAM" id="MobiDB-lite"/>
    </source>
</evidence>
<dbReference type="PANTHER" id="PTHR12616">
    <property type="entry name" value="VACUOLAR PROTEIN SORTING VPS41"/>
    <property type="match status" value="1"/>
</dbReference>
<accession>A0ABD2ISI5</accession>
<dbReference type="InterPro" id="IPR057780">
    <property type="entry name" value="Beta-prop_Vps41"/>
</dbReference>
<evidence type="ECO:0000256" key="4">
    <source>
        <dbReference type="ARBA" id="ARBA00023228"/>
    </source>
</evidence>
<sequence>MTEASTASNGFVSPDCEDDSVEEEDEVLVEPRFRYSRVLGNLVRALDVDSASAFAIHDKFLAVGFQSGRICFYDHMGHETLHSSSRYHKCAVSSISIDRPGNYFISCANDFTVNIFGIGSSEFNQRLSLPHSAKVVEIASDFSRLGSNQRFLVGSRDLILYERGIRAELFAGKRRETVLYKGLDRDGLISAISWHGQYVAFSNETGTRIYDLKLGRSLTLIQPFHNTNGLPAAANCAPKLTWLDESTIAIGWANSLCVCAVQTGLRRHSNSAAGPPIDLPVKHGQILHKFTIPAFSIAGLSFTLPSVDDLYDQQTTQILPSNSPPNSVKNMQQIIENKYELVVFGIRANQEQSSAETDPPDQVRSKPFSAQLLLLRPLSVQDFVLISEDTIEMRTVDLCVLPRFALCSLSPDNIFFLMGSREVIEAIPCSVDERIAWLMDNGLFEEAWERAVRNSEMLRENSVLEVGKRLVNHLMEQKAYDLAANFLPQVCSTHKVEWEFYVNEFERHHQILKLVPIIPTKDPQLEPECYESVLLAALYMRPKLFDAIVSHWNADIYRAHSIKDKVFDRISTDNRHRQLRKMGGEDDTSAVKILRDTDRGHILHALANLYLQLQDYENAIKTFLLLGDPAIFGIINRHKLFSYIVKKGEGANSAKQQQNYIKQLMEINQTLAIRLLLDNEDLLPHDEVVKLLGHDPKIQMNYLLLLQSRGEGTKYSDRIVRLLAEHKRESLLSFLRKNEHYKLDVALEVCRKRDFVEEMVYLLGRSGNRLEALDLMVNKLGNIEMAIDFCAENDDAELWQHLIQSATNRPEHVACLLRKTASVSINPLDIIEKIQNKMVIDGLRDCLLQVLRDYALRVGLLEHSNSVASSDTFALFQRRLRPEPFVAGTHGMVTELRCEICFDPLVSPSASAPVGDVRLLANGSAVHEKCHGQKQMPNAKAIYEERRNE</sequence>
<dbReference type="InterPro" id="IPR015943">
    <property type="entry name" value="WD40/YVTN_repeat-like_dom_sf"/>
</dbReference>
<dbReference type="PANTHER" id="PTHR12616:SF1">
    <property type="entry name" value="VACUOLAR PROTEIN SORTING-ASSOCIATED PROTEIN 41 HOMOLOG"/>
    <property type="match status" value="1"/>
</dbReference>
<keyword evidence="3" id="KW-0653">Protein transport</keyword>
<keyword evidence="2" id="KW-0813">Transport</keyword>
<dbReference type="Pfam" id="PF23556">
    <property type="entry name" value="TPR_Vps41"/>
    <property type="match status" value="1"/>
</dbReference>
<evidence type="ECO:0000313" key="8">
    <source>
        <dbReference type="EMBL" id="KAL3076278.1"/>
    </source>
</evidence>
<dbReference type="SMART" id="SM00299">
    <property type="entry name" value="CLH"/>
    <property type="match status" value="1"/>
</dbReference>
<evidence type="ECO:0000313" key="9">
    <source>
        <dbReference type="Proteomes" id="UP001620645"/>
    </source>
</evidence>
<keyword evidence="9" id="KW-1185">Reference proteome</keyword>
<comment type="caution">
    <text evidence="8">The sequence shown here is derived from an EMBL/GenBank/DDBJ whole genome shotgun (WGS) entry which is preliminary data.</text>
</comment>
<proteinExistence type="predicted"/>
<evidence type="ECO:0000256" key="2">
    <source>
        <dbReference type="ARBA" id="ARBA00022448"/>
    </source>
</evidence>
<evidence type="ECO:0000256" key="3">
    <source>
        <dbReference type="ARBA" id="ARBA00022927"/>
    </source>
</evidence>
<dbReference type="AlphaFoldDB" id="A0ABD2ISI5"/>
<gene>
    <name evidence="8" type="ORF">niasHS_013549</name>
</gene>
<dbReference type="PROSITE" id="PS50236">
    <property type="entry name" value="CHCR"/>
    <property type="match status" value="1"/>
</dbReference>
<dbReference type="InterPro" id="IPR045111">
    <property type="entry name" value="Vps41/Vps8"/>
</dbReference>
<dbReference type="InterPro" id="IPR000547">
    <property type="entry name" value="Clathrin_H-chain/VPS_repeat"/>
</dbReference>
<dbReference type="EMBL" id="JBICCN010000338">
    <property type="protein sequence ID" value="KAL3076278.1"/>
    <property type="molecule type" value="Genomic_DNA"/>
</dbReference>
<evidence type="ECO:0000256" key="5">
    <source>
        <dbReference type="PROSITE-ProRule" id="PRU01006"/>
    </source>
</evidence>
<reference evidence="8 9" key="1">
    <citation type="submission" date="2024-10" db="EMBL/GenBank/DDBJ databases">
        <authorList>
            <person name="Kim D."/>
        </authorList>
    </citation>
    <scope>NUCLEOTIDE SEQUENCE [LARGE SCALE GENOMIC DNA]</scope>
    <source>
        <strain evidence="8">Taebaek</strain>
    </source>
</reference>
<comment type="subcellular location">
    <subcellularLocation>
        <location evidence="1">Lysosome</location>
    </subcellularLocation>
</comment>
<name>A0ABD2ISI5_HETSC</name>
<dbReference type="Gene3D" id="2.130.10.10">
    <property type="entry name" value="YVTN repeat-like/Quinoprotein amine dehydrogenase"/>
    <property type="match status" value="1"/>
</dbReference>
<dbReference type="SUPFAM" id="SSF50978">
    <property type="entry name" value="WD40 repeat-like"/>
    <property type="match status" value="1"/>
</dbReference>
<feature type="region of interest" description="Disordered" evidence="6">
    <location>
        <begin position="1"/>
        <end position="20"/>
    </location>
</feature>